<dbReference type="InterPro" id="IPR002088">
    <property type="entry name" value="Prenyl_trans_a"/>
</dbReference>
<name>A0A1L0CQT5_9ASCO</name>
<comment type="similarity">
    <text evidence="2">Belongs to the protein prenyltransferase subunit alpha family.</text>
</comment>
<dbReference type="Gene3D" id="1.25.40.120">
    <property type="entry name" value="Protein prenylyltransferase"/>
    <property type="match status" value="1"/>
</dbReference>
<evidence type="ECO:0000256" key="2">
    <source>
        <dbReference type="ARBA" id="ARBA00006734"/>
    </source>
</evidence>
<dbReference type="GO" id="GO:0005965">
    <property type="term" value="C:protein farnesyltransferase complex"/>
    <property type="evidence" value="ECO:0007669"/>
    <property type="project" value="EnsemblFungi"/>
</dbReference>
<dbReference type="GO" id="GO:0004660">
    <property type="term" value="F:protein farnesyltransferase activity"/>
    <property type="evidence" value="ECO:0007669"/>
    <property type="project" value="UniProtKB-EC"/>
</dbReference>
<evidence type="ECO:0000313" key="14">
    <source>
        <dbReference type="EMBL" id="SGZ41365.1"/>
    </source>
</evidence>
<keyword evidence="5" id="KW-0637">Prenyltransferase</keyword>
<evidence type="ECO:0000256" key="12">
    <source>
        <dbReference type="ARBA" id="ARBA00043086"/>
    </source>
</evidence>
<evidence type="ECO:0000313" key="15">
    <source>
        <dbReference type="Proteomes" id="UP000183365"/>
    </source>
</evidence>
<dbReference type="EMBL" id="FQNF01000097">
    <property type="protein sequence ID" value="SGZ41365.1"/>
    <property type="molecule type" value="Genomic_DNA"/>
</dbReference>
<evidence type="ECO:0000256" key="4">
    <source>
        <dbReference type="ARBA" id="ARBA00012702"/>
    </source>
</evidence>
<evidence type="ECO:0000256" key="5">
    <source>
        <dbReference type="ARBA" id="ARBA00022602"/>
    </source>
</evidence>
<proteinExistence type="inferred from homology"/>
<evidence type="ECO:0000256" key="7">
    <source>
        <dbReference type="ARBA" id="ARBA00022737"/>
    </source>
</evidence>
<dbReference type="PROSITE" id="PS51147">
    <property type="entry name" value="PFTA"/>
    <property type="match status" value="4"/>
</dbReference>
<dbReference type="AlphaFoldDB" id="A0A1L0CQT5"/>
<accession>A0A1L0CQT5</accession>
<evidence type="ECO:0000256" key="8">
    <source>
        <dbReference type="ARBA" id="ARBA00022842"/>
    </source>
</evidence>
<dbReference type="GO" id="GO:0005953">
    <property type="term" value="C:CAAX-protein geranylgeranyltransferase complex"/>
    <property type="evidence" value="ECO:0007669"/>
    <property type="project" value="EnsemblFungi"/>
</dbReference>
<dbReference type="VEuPathDB" id="FungiDB:HGUI_03566"/>
<keyword evidence="6" id="KW-0808">Transferase</keyword>
<evidence type="ECO:0000256" key="1">
    <source>
        <dbReference type="ARBA" id="ARBA00001946"/>
    </source>
</evidence>
<dbReference type="GO" id="GO:0007323">
    <property type="term" value="P:peptide pheromone maturation"/>
    <property type="evidence" value="ECO:0007669"/>
    <property type="project" value="EnsemblFungi"/>
</dbReference>
<keyword evidence="8" id="KW-0460">Magnesium</keyword>
<evidence type="ECO:0000256" key="6">
    <source>
        <dbReference type="ARBA" id="ARBA00022679"/>
    </source>
</evidence>
<dbReference type="OrthoDB" id="272289at2759"/>
<evidence type="ECO:0000256" key="13">
    <source>
        <dbReference type="ARBA" id="ARBA00043219"/>
    </source>
</evidence>
<evidence type="ECO:0000256" key="10">
    <source>
        <dbReference type="ARBA" id="ARBA00041392"/>
    </source>
</evidence>
<keyword evidence="15" id="KW-1185">Reference proteome</keyword>
<dbReference type="SUPFAM" id="SSF48439">
    <property type="entry name" value="Protein prenylyltransferase"/>
    <property type="match status" value="1"/>
</dbReference>
<sequence>MENLTYNGIDFSDLLPTINQLKIKEESYDSKRSLVLCDILCTTEYETLMSIFNAMLKVKEFSERSYNLVTEVIETVPSYYTAYAYKFEIIMHINKDISEELNWLDEFSLDNIKNYQIWSYRTELIKELHKENNSKDFFKKMLHKENLLTKLLFDEDAKNHHVWSYKSWFLSYFEYDLNDYAEEVDYIGKLIEKDVLNNSAWCFRYKLIMDLLNRSKDEEKELLLKEELEYSEEQINRYPDNISSWNYHFRMLELLKDKNFSIKKDLSSLYEAHLNESVYPIEYYAKYLNLIDKYGNQDRIKDLFLILRDHRDPIRKTYWDYKISQL</sequence>
<dbReference type="EC" id="2.5.1.58" evidence="4"/>
<dbReference type="Pfam" id="PF01239">
    <property type="entry name" value="PPTA"/>
    <property type="match status" value="4"/>
</dbReference>
<organism evidence="14 15">
    <name type="scientific">Hanseniaspora guilliermondii</name>
    <dbReference type="NCBI Taxonomy" id="56406"/>
    <lineage>
        <taxon>Eukaryota</taxon>
        <taxon>Fungi</taxon>
        <taxon>Dikarya</taxon>
        <taxon>Ascomycota</taxon>
        <taxon>Saccharomycotina</taxon>
        <taxon>Saccharomycetes</taxon>
        <taxon>Saccharomycodales</taxon>
        <taxon>Saccharomycodaceae</taxon>
        <taxon>Hanseniaspora</taxon>
    </lineage>
</organism>
<keyword evidence="7" id="KW-0677">Repeat</keyword>
<dbReference type="EC" id="2.5.1.59" evidence="3"/>
<evidence type="ECO:0000256" key="11">
    <source>
        <dbReference type="ARBA" id="ARBA00042436"/>
    </source>
</evidence>
<gene>
    <name evidence="14" type="ORF">HGUI_03566</name>
</gene>
<dbReference type="PANTHER" id="PTHR11129:SF1">
    <property type="entry name" value="PROTEIN FARNESYLTRANSFERASE_GERANYLGERANYLTRANSFERASE TYPE-1 SUBUNIT ALPHA"/>
    <property type="match status" value="1"/>
</dbReference>
<reference evidence="15" key="1">
    <citation type="submission" date="2016-11" db="EMBL/GenBank/DDBJ databases">
        <authorList>
            <person name="Guldener U."/>
        </authorList>
    </citation>
    <scope>NUCLEOTIDE SEQUENCE [LARGE SCALE GENOMIC DNA]</scope>
</reference>
<comment type="cofactor">
    <cofactor evidence="1">
        <name>Mg(2+)</name>
        <dbReference type="ChEBI" id="CHEBI:18420"/>
    </cofactor>
</comment>
<dbReference type="PANTHER" id="PTHR11129">
    <property type="entry name" value="PROTEIN FARNESYLTRANSFERASE ALPHA SUBUNIT/RAB GERANYLGERANYL TRANSFERASE ALPHA SUBUNIT"/>
    <property type="match status" value="1"/>
</dbReference>
<dbReference type="Proteomes" id="UP000183365">
    <property type="component" value="Unassembled WGS sequence"/>
</dbReference>
<evidence type="ECO:0000256" key="9">
    <source>
        <dbReference type="ARBA" id="ARBA00040965"/>
    </source>
</evidence>
<dbReference type="GO" id="GO:0004662">
    <property type="term" value="F:CAAX-protein geranylgeranyltransferase activity"/>
    <property type="evidence" value="ECO:0007669"/>
    <property type="project" value="UniProtKB-EC"/>
</dbReference>
<protein>
    <recommendedName>
        <fullName evidence="9">Protein farnesyltransferase/geranylgeranyltransferase type-1 subunit alpha</fullName>
        <ecNumber evidence="4">2.5.1.58</ecNumber>
        <ecNumber evidence="3">2.5.1.59</ecNumber>
    </recommendedName>
    <alternativeName>
        <fullName evidence="12">CAAX farnesyltransferase subunit alpha</fullName>
    </alternativeName>
    <alternativeName>
        <fullName evidence="11">FTase-alpha</fullName>
    </alternativeName>
    <alternativeName>
        <fullName evidence="10">Ras proteins prenyltransferase subunit alpha</fullName>
    </alternativeName>
    <alternativeName>
        <fullName evidence="13">Type I protein geranyl-geranyltransferase subunit alpha</fullName>
    </alternativeName>
</protein>
<evidence type="ECO:0000256" key="3">
    <source>
        <dbReference type="ARBA" id="ARBA00012700"/>
    </source>
</evidence>